<protein>
    <submittedName>
        <fullName evidence="1">Uncharacterized protein</fullName>
    </submittedName>
</protein>
<gene>
    <name evidence="1" type="ORF">H0235_005782</name>
</gene>
<evidence type="ECO:0000313" key="2">
    <source>
        <dbReference type="Proteomes" id="UP000600918"/>
    </source>
</evidence>
<organism evidence="1 2">
    <name type="scientific">Vespula pensylvanica</name>
    <name type="common">Western yellow jacket</name>
    <name type="synonym">Wasp</name>
    <dbReference type="NCBI Taxonomy" id="30213"/>
    <lineage>
        <taxon>Eukaryota</taxon>
        <taxon>Metazoa</taxon>
        <taxon>Ecdysozoa</taxon>
        <taxon>Arthropoda</taxon>
        <taxon>Hexapoda</taxon>
        <taxon>Insecta</taxon>
        <taxon>Pterygota</taxon>
        <taxon>Neoptera</taxon>
        <taxon>Endopterygota</taxon>
        <taxon>Hymenoptera</taxon>
        <taxon>Apocrita</taxon>
        <taxon>Aculeata</taxon>
        <taxon>Vespoidea</taxon>
        <taxon>Vespidae</taxon>
        <taxon>Vespinae</taxon>
        <taxon>Vespula</taxon>
    </lineage>
</organism>
<name>A0A834P5I5_VESPE</name>
<dbReference type="AlphaFoldDB" id="A0A834P5I5"/>
<evidence type="ECO:0000313" key="1">
    <source>
        <dbReference type="EMBL" id="KAF7429384.1"/>
    </source>
</evidence>
<dbReference type="Proteomes" id="UP000600918">
    <property type="component" value="Unassembled WGS sequence"/>
</dbReference>
<proteinExistence type="predicted"/>
<sequence length="290" mass="33029">MEIQFFVNRIRTSIETETYFKANQMGNQQSKELSLEVVLRVRPAREKMLNRCTDGVREDDVINCEEVCCGEIVTRGQAYRLTFSTASATAEGGGCAFSELSPPTNSPCQPLTVFIPRTLDVQAAVSSSCSFRSYDDDYDDEDDDDDDNDAEDAVAAKAVKEKEKTAISITLDGWYGIHRTLYGLDIFSDRHICSIKIYYKTIKKMPGRRPTKHRDFNFNNNTAPLEEEQEWNAARCLYLNQEAKQFESPAIIREFTHSEKVKLAKCRTLLSFIIDIIDDDDDDDDDDDET</sequence>
<reference evidence="1" key="1">
    <citation type="journal article" date="2020" name="G3 (Bethesda)">
        <title>High-Quality Assemblies for Three Invasive Social Wasps from the &lt;i&gt;Vespula&lt;/i&gt; Genus.</title>
        <authorList>
            <person name="Harrop T.W.R."/>
            <person name="Guhlin J."/>
            <person name="McLaughlin G.M."/>
            <person name="Permina E."/>
            <person name="Stockwell P."/>
            <person name="Gilligan J."/>
            <person name="Le Lec M.F."/>
            <person name="Gruber M.A.M."/>
            <person name="Quinn O."/>
            <person name="Lovegrove M."/>
            <person name="Duncan E.J."/>
            <person name="Remnant E.J."/>
            <person name="Van Eeckhoven J."/>
            <person name="Graham B."/>
            <person name="Knapp R.A."/>
            <person name="Langford K.W."/>
            <person name="Kronenberg Z."/>
            <person name="Press M.O."/>
            <person name="Eacker S.M."/>
            <person name="Wilson-Rankin E.E."/>
            <person name="Purcell J."/>
            <person name="Lester P.J."/>
            <person name="Dearden P.K."/>
        </authorList>
    </citation>
    <scope>NUCLEOTIDE SEQUENCE</scope>
    <source>
        <strain evidence="1">Volc-1</strain>
    </source>
</reference>
<accession>A0A834P5I5</accession>
<keyword evidence="2" id="KW-1185">Reference proteome</keyword>
<comment type="caution">
    <text evidence="1">The sequence shown here is derived from an EMBL/GenBank/DDBJ whole genome shotgun (WGS) entry which is preliminary data.</text>
</comment>
<dbReference type="EMBL" id="JACSDY010000004">
    <property type="protein sequence ID" value="KAF7429384.1"/>
    <property type="molecule type" value="Genomic_DNA"/>
</dbReference>